<dbReference type="Gene3D" id="2.70.20.10">
    <property type="entry name" value="Topoisomerase I, domain 3"/>
    <property type="match status" value="1"/>
</dbReference>
<dbReference type="AlphaFoldDB" id="A0A1I3LQY6"/>
<dbReference type="InterPro" id="IPR000380">
    <property type="entry name" value="Topo_IA"/>
</dbReference>
<comment type="similarity">
    <text evidence="2">Belongs to the type IA topoisomerase family.</text>
</comment>
<dbReference type="InterPro" id="IPR013826">
    <property type="entry name" value="Topo_IA_cen_sub3"/>
</dbReference>
<dbReference type="GO" id="GO:0006265">
    <property type="term" value="P:DNA topological change"/>
    <property type="evidence" value="ECO:0007669"/>
    <property type="project" value="InterPro"/>
</dbReference>
<accession>A0A1I3LQY6</accession>
<dbReference type="PRINTS" id="PR00417">
    <property type="entry name" value="PRTPISMRASEI"/>
</dbReference>
<comment type="catalytic activity">
    <reaction evidence="1">
        <text>ATP-independent breakage of single-stranded DNA, followed by passage and rejoining.</text>
        <dbReference type="EC" id="5.6.2.1"/>
    </reaction>
</comment>
<dbReference type="OrthoDB" id="9803554at2"/>
<name>A0A1I3LQY6_9SPIR</name>
<dbReference type="InterPro" id="IPR003601">
    <property type="entry name" value="Topo_IA_2"/>
</dbReference>
<dbReference type="EMBL" id="FORI01000007">
    <property type="protein sequence ID" value="SFI87141.1"/>
    <property type="molecule type" value="Genomic_DNA"/>
</dbReference>
<evidence type="ECO:0000259" key="12">
    <source>
        <dbReference type="PROSITE" id="PS52039"/>
    </source>
</evidence>
<dbReference type="RefSeq" id="WP_074932385.1">
    <property type="nucleotide sequence ID" value="NZ_FORI01000007.1"/>
</dbReference>
<dbReference type="InterPro" id="IPR023405">
    <property type="entry name" value="Topo_IA_core_domain"/>
</dbReference>
<dbReference type="SMART" id="SM00436">
    <property type="entry name" value="TOP1Bc"/>
    <property type="match status" value="1"/>
</dbReference>
<sequence>MLILTEKPSVAKDFAKALGCTYSTTEKCFKKADGSVYIANCVGHLFELDEPASYNPEFKNWKNLPIVPDQFHYHVTPSVKDTAKAVINLLKKHKSDEILIATDADREGEIIARECLKAAGITDTSKIKRFWVSQAMTSDVILDGIQKAKALADYDQLADQGFARQHSDWLVGINGTRFITNKVANLFTVGRVQTSVLSAISARCSSIANFKAEKYYEIAATFAVPNGTLFPGLLVDTAGKSRFNEAALAPKLQPYLNQPAKLLKLKSEKKEILPPQLYSLNDLQKDAFHYFNYSAEMTLYLVQNLYENYKCVSYPRTPSKVMGSQNVELCKNLYQKFLTQYLEYFVLHPFYKIDASNKRIFNDAQLEAHHAIIPLAKIPAGATGDEENIYNLILERFMLAFAPAHVYEKQIAMLSVGDSQFKIEGRKVLDEGWQKFRRFTRLLKEADSDEIQLLDNIDWNNLTLTAVKSVQKTTKPPKHFNEASILAFMENPKGESGDKKLVGLGTPATRHTFIPKLLRSKYIEVTNKNILITKNGEKLLQLIAKTPLSALADVEETTRWEEKLAQNPILFEADIKSYVRKAVSGEVLHA</sequence>
<dbReference type="InterPro" id="IPR013824">
    <property type="entry name" value="Topo_IA_cen_sub1"/>
</dbReference>
<dbReference type="Gene3D" id="1.10.460.10">
    <property type="entry name" value="Topoisomerase I, domain 2"/>
    <property type="match status" value="1"/>
</dbReference>
<evidence type="ECO:0000256" key="4">
    <source>
        <dbReference type="ARBA" id="ARBA00023029"/>
    </source>
</evidence>
<keyword evidence="6 13" id="KW-0413">Isomerase</keyword>
<dbReference type="InterPro" id="IPR006171">
    <property type="entry name" value="TOPRIM_dom"/>
</dbReference>
<feature type="domain" description="Topo IA-type catalytic" evidence="12">
    <location>
        <begin position="154"/>
        <end position="590"/>
    </location>
</feature>
<dbReference type="GO" id="GO:0003917">
    <property type="term" value="F:DNA topoisomerase type I (single strand cut, ATP-independent) activity"/>
    <property type="evidence" value="ECO:0007669"/>
    <property type="project" value="UniProtKB-EC"/>
</dbReference>
<dbReference type="Proteomes" id="UP000182737">
    <property type="component" value="Unassembled WGS sequence"/>
</dbReference>
<feature type="domain" description="Toprim" evidence="11">
    <location>
        <begin position="1"/>
        <end position="137"/>
    </location>
</feature>
<evidence type="ECO:0000256" key="3">
    <source>
        <dbReference type="ARBA" id="ARBA00012891"/>
    </source>
</evidence>
<dbReference type="InterPro" id="IPR013825">
    <property type="entry name" value="Topo_IA_cen_sub2"/>
</dbReference>
<evidence type="ECO:0000256" key="5">
    <source>
        <dbReference type="ARBA" id="ARBA00023125"/>
    </source>
</evidence>
<evidence type="ECO:0000256" key="1">
    <source>
        <dbReference type="ARBA" id="ARBA00000213"/>
    </source>
</evidence>
<evidence type="ECO:0000256" key="10">
    <source>
        <dbReference type="ARBA" id="ARBA00032877"/>
    </source>
</evidence>
<dbReference type="PANTHER" id="PTHR11390">
    <property type="entry name" value="PROKARYOTIC DNA TOPOISOMERASE"/>
    <property type="match status" value="1"/>
</dbReference>
<keyword evidence="5" id="KW-0238">DNA-binding</keyword>
<dbReference type="SMART" id="SM00493">
    <property type="entry name" value="TOPRIM"/>
    <property type="match status" value="1"/>
</dbReference>
<dbReference type="Gene3D" id="3.40.50.140">
    <property type="match status" value="1"/>
</dbReference>
<evidence type="ECO:0000313" key="13">
    <source>
        <dbReference type="EMBL" id="SFI87141.1"/>
    </source>
</evidence>
<keyword evidence="14" id="KW-1185">Reference proteome</keyword>
<dbReference type="Gene3D" id="1.10.290.10">
    <property type="entry name" value="Topoisomerase I, domain 4"/>
    <property type="match status" value="1"/>
</dbReference>
<evidence type="ECO:0000256" key="9">
    <source>
        <dbReference type="ARBA" id="ARBA00032235"/>
    </source>
</evidence>
<keyword evidence="4" id="KW-0799">Topoisomerase</keyword>
<proteinExistence type="inferred from homology"/>
<dbReference type="EC" id="5.6.2.1" evidence="3"/>
<dbReference type="GO" id="GO:0006281">
    <property type="term" value="P:DNA repair"/>
    <property type="evidence" value="ECO:0007669"/>
    <property type="project" value="TreeGrafter"/>
</dbReference>
<dbReference type="Pfam" id="PF01751">
    <property type="entry name" value="Toprim"/>
    <property type="match status" value="1"/>
</dbReference>
<dbReference type="PROSITE" id="PS52039">
    <property type="entry name" value="TOPO_IA_2"/>
    <property type="match status" value="1"/>
</dbReference>
<evidence type="ECO:0000256" key="6">
    <source>
        <dbReference type="ARBA" id="ARBA00023235"/>
    </source>
</evidence>
<evidence type="ECO:0000256" key="2">
    <source>
        <dbReference type="ARBA" id="ARBA00009446"/>
    </source>
</evidence>
<gene>
    <name evidence="13" type="ORF">SAMN04487775_107142</name>
</gene>
<dbReference type="SMART" id="SM00437">
    <property type="entry name" value="TOP1Ac"/>
    <property type="match status" value="1"/>
</dbReference>
<evidence type="ECO:0000256" key="8">
    <source>
        <dbReference type="ARBA" id="ARBA00031985"/>
    </source>
</evidence>
<dbReference type="SUPFAM" id="SSF56712">
    <property type="entry name" value="Prokaryotic type I DNA topoisomerase"/>
    <property type="match status" value="1"/>
</dbReference>
<evidence type="ECO:0000259" key="11">
    <source>
        <dbReference type="PROSITE" id="PS50880"/>
    </source>
</evidence>
<dbReference type="InterPro" id="IPR003602">
    <property type="entry name" value="Topo_IA_DNA-bd_dom"/>
</dbReference>
<organism evidence="13 14">
    <name type="scientific">Treponema bryantii</name>
    <dbReference type="NCBI Taxonomy" id="163"/>
    <lineage>
        <taxon>Bacteria</taxon>
        <taxon>Pseudomonadati</taxon>
        <taxon>Spirochaetota</taxon>
        <taxon>Spirochaetia</taxon>
        <taxon>Spirochaetales</taxon>
        <taxon>Treponemataceae</taxon>
        <taxon>Treponema</taxon>
    </lineage>
</organism>
<evidence type="ECO:0000256" key="7">
    <source>
        <dbReference type="ARBA" id="ARBA00030003"/>
    </source>
</evidence>
<dbReference type="PROSITE" id="PS50880">
    <property type="entry name" value="TOPRIM"/>
    <property type="match status" value="1"/>
</dbReference>
<dbReference type="CDD" id="cd03362">
    <property type="entry name" value="TOPRIM_TopoIA_TopoIII"/>
    <property type="match status" value="1"/>
</dbReference>
<dbReference type="InterPro" id="IPR034144">
    <property type="entry name" value="TOPRIM_TopoIII"/>
</dbReference>
<protein>
    <recommendedName>
        <fullName evidence="3">DNA topoisomerase</fullName>
        <ecNumber evidence="3">5.6.2.1</ecNumber>
    </recommendedName>
    <alternativeName>
        <fullName evidence="10">Omega-protein</fullName>
    </alternativeName>
    <alternativeName>
        <fullName evidence="9">Relaxing enzyme</fullName>
    </alternativeName>
    <alternativeName>
        <fullName evidence="7">Swivelase</fullName>
    </alternativeName>
    <alternativeName>
        <fullName evidence="8">Untwisting enzyme</fullName>
    </alternativeName>
</protein>
<reference evidence="14" key="1">
    <citation type="submission" date="2016-10" db="EMBL/GenBank/DDBJ databases">
        <authorList>
            <person name="Varghese N."/>
            <person name="Submissions S."/>
        </authorList>
    </citation>
    <scope>NUCLEOTIDE SEQUENCE [LARGE SCALE GENOMIC DNA]</scope>
    <source>
        <strain evidence="14">XBD1002</strain>
    </source>
</reference>
<dbReference type="PANTHER" id="PTHR11390:SF21">
    <property type="entry name" value="DNA TOPOISOMERASE 3-ALPHA"/>
    <property type="match status" value="1"/>
</dbReference>
<dbReference type="InterPro" id="IPR013497">
    <property type="entry name" value="Topo_IA_cen"/>
</dbReference>
<dbReference type="GO" id="GO:0043597">
    <property type="term" value="C:cytoplasmic replication fork"/>
    <property type="evidence" value="ECO:0007669"/>
    <property type="project" value="TreeGrafter"/>
</dbReference>
<dbReference type="Pfam" id="PF01131">
    <property type="entry name" value="Topoisom_bac"/>
    <property type="match status" value="1"/>
</dbReference>
<evidence type="ECO:0000313" key="14">
    <source>
        <dbReference type="Proteomes" id="UP000182737"/>
    </source>
</evidence>
<dbReference type="GO" id="GO:0003677">
    <property type="term" value="F:DNA binding"/>
    <property type="evidence" value="ECO:0007669"/>
    <property type="project" value="UniProtKB-KW"/>
</dbReference>
<dbReference type="GO" id="GO:0006310">
    <property type="term" value="P:DNA recombination"/>
    <property type="evidence" value="ECO:0007669"/>
    <property type="project" value="TreeGrafter"/>
</dbReference>